<dbReference type="RefSeq" id="XP_005099395.1">
    <property type="nucleotide sequence ID" value="XM_005099338.3"/>
</dbReference>
<name>A0ABM0JQU4_APLCA</name>
<dbReference type="GeneID" id="101850248"/>
<gene>
    <name evidence="2" type="primary">LOC101850248</name>
</gene>
<proteinExistence type="predicted"/>
<dbReference type="SUPFAM" id="SSF51735">
    <property type="entry name" value="NAD(P)-binding Rossmann-fold domains"/>
    <property type="match status" value="1"/>
</dbReference>
<reference evidence="2" key="1">
    <citation type="submission" date="2025-08" db="UniProtKB">
        <authorList>
            <consortium name="RefSeq"/>
        </authorList>
    </citation>
    <scope>IDENTIFICATION</scope>
</reference>
<dbReference type="InterPro" id="IPR036291">
    <property type="entry name" value="NAD(P)-bd_dom_sf"/>
</dbReference>
<dbReference type="PANTHER" id="PTHR44442">
    <property type="entry name" value="3-KETO-STEROID REDUCTASE"/>
    <property type="match status" value="1"/>
</dbReference>
<evidence type="ECO:0000313" key="2">
    <source>
        <dbReference type="RefSeq" id="XP_005099395.1"/>
    </source>
</evidence>
<sequence>MNAMANSRRTVAVITGANAGIGYALAERLLKKSSKIHLCLACRNKARAEEAADKLKQKFPDADVDIVLLDTSSVASVHRAAAELRNRYDHIDYLYLNAGMMKVTGVDWGYFWRGLFSSRVFYMFATGEGLLVHEDEVTDDGLQGVFETNLFGHYVLVKELEDRLGSSASDRYNRSQLIWTSSSNATRKNFSMEDLQHEHGKDPYSSSKFAMDILSVGLNDSMNKRNVYSHVVCPGLVMTNLTYGILPAWFWTLIMPFICLLRIFVPGMTYSAPNGAEALVWLSTQDPVSLDPQVKYQSFCGVTGHSYVNQEKMSIGVDEGQELIKKLDEIDESLQKKCSKN</sequence>
<dbReference type="InterPro" id="IPR002347">
    <property type="entry name" value="SDR_fam"/>
</dbReference>
<protein>
    <submittedName>
        <fullName evidence="2">3-keto-steroid reductase/17-beta-hydroxysteroid dehydrogenase 7</fullName>
    </submittedName>
</protein>
<dbReference type="InterPro" id="IPR052834">
    <property type="entry name" value="3KSR/17beta-HSD"/>
</dbReference>
<evidence type="ECO:0000313" key="1">
    <source>
        <dbReference type="Proteomes" id="UP000694888"/>
    </source>
</evidence>
<accession>A0ABM0JQU4</accession>
<dbReference type="PANTHER" id="PTHR44442:SF1">
    <property type="entry name" value="3-KETO-STEROID REDUCTASE_17-BETA-HYDROXYSTEROID DEHYDROGENASE 7"/>
    <property type="match status" value="1"/>
</dbReference>
<dbReference type="Pfam" id="PF00106">
    <property type="entry name" value="adh_short"/>
    <property type="match status" value="2"/>
</dbReference>
<dbReference type="Proteomes" id="UP000694888">
    <property type="component" value="Unplaced"/>
</dbReference>
<dbReference type="Gene3D" id="3.40.50.720">
    <property type="entry name" value="NAD(P)-binding Rossmann-like Domain"/>
    <property type="match status" value="1"/>
</dbReference>
<dbReference type="PRINTS" id="PR00081">
    <property type="entry name" value="GDHRDH"/>
</dbReference>
<organism evidence="1 2">
    <name type="scientific">Aplysia californica</name>
    <name type="common">California sea hare</name>
    <dbReference type="NCBI Taxonomy" id="6500"/>
    <lineage>
        <taxon>Eukaryota</taxon>
        <taxon>Metazoa</taxon>
        <taxon>Spiralia</taxon>
        <taxon>Lophotrochozoa</taxon>
        <taxon>Mollusca</taxon>
        <taxon>Gastropoda</taxon>
        <taxon>Heterobranchia</taxon>
        <taxon>Euthyneura</taxon>
        <taxon>Tectipleura</taxon>
        <taxon>Aplysiida</taxon>
        <taxon>Aplysioidea</taxon>
        <taxon>Aplysiidae</taxon>
        <taxon>Aplysia</taxon>
    </lineage>
</organism>
<keyword evidence="1" id="KW-1185">Reference proteome</keyword>